<gene>
    <name evidence="3" type="ORF">SAMN05192583_3233</name>
</gene>
<dbReference type="GO" id="GO:0009244">
    <property type="term" value="P:lipopolysaccharide core region biosynthetic process"/>
    <property type="evidence" value="ECO:0007669"/>
    <property type="project" value="TreeGrafter"/>
</dbReference>
<name>A0A1H8I853_9SPHN</name>
<evidence type="ECO:0000313" key="4">
    <source>
        <dbReference type="Proteomes" id="UP000199206"/>
    </source>
</evidence>
<dbReference type="CDD" id="cd03789">
    <property type="entry name" value="GT9_LPS_heptosyltransferase"/>
    <property type="match status" value="1"/>
</dbReference>
<sequence length="655" mass="70495">MSPFGKIAKLVRLRFGLPFARRADRAREAGEWVDAVVDYRRGLEWMPWRDDLKVQIGNCLKEFGDYHGAIRAYAAVTAGTSLPEARKQAEDASRRAGTVLLPFAIAEGPDALGPARARADVPAPSDRLLPNRIRLDATEPRGWLGPLGKDTHVSSRRRGAGYAAIKLDQVGAMVLERDGAQEPLLAGVVAIRGRVSVMGSLDEVSIELGRDGVPPVCVRAPLRLVPGHQALRLYVFNIWIDAATLPHGRHWLSVGVGGRIAPAGLFVNVAEPVDGDHFAGSNSFLAAPLHAPGSLDAAVTALPALVRPAARTLFDRPVATILAMRVDQLGDVSASLPALMRLRALFPTARLIVLAQSGTQAVIEACGLADEVLSITLTYDPVSERRRLDPAEEQRVRAMLVDRNLDLAIDLSPGDESRPLLLLTGATYLVGFNPDRFTWLDFGISTRSRDKVNQLEKLSHAASVSMLVEALAIAAAPARAVVPVTPAPDAIRAQGLEPGSYVVLHLGARHAINRWPVEHFVALCRRVLGETPHRVVIFADQDAGALADMADERVRVFGLVAPTLFDTLLSGARAMVGNDSGPKHLAAVRGVPTVSVHVDRLNWNEWGQDGIGAIVSKRMPCTGCGLNDIALCGRDAVCVRAITVDEVWEALVHYL</sequence>
<dbReference type="PANTHER" id="PTHR30160">
    <property type="entry name" value="TETRAACYLDISACCHARIDE 4'-KINASE-RELATED"/>
    <property type="match status" value="1"/>
</dbReference>
<keyword evidence="1" id="KW-0328">Glycosyltransferase</keyword>
<dbReference type="EMBL" id="FOCF01000009">
    <property type="protein sequence ID" value="SEN64345.1"/>
    <property type="molecule type" value="Genomic_DNA"/>
</dbReference>
<dbReference type="SUPFAM" id="SSF53756">
    <property type="entry name" value="UDP-Glycosyltransferase/glycogen phosphorylase"/>
    <property type="match status" value="1"/>
</dbReference>
<dbReference type="GO" id="GO:0005829">
    <property type="term" value="C:cytosol"/>
    <property type="evidence" value="ECO:0007669"/>
    <property type="project" value="TreeGrafter"/>
</dbReference>
<keyword evidence="4" id="KW-1185">Reference proteome</keyword>
<dbReference type="InterPro" id="IPR002201">
    <property type="entry name" value="Glyco_trans_9"/>
</dbReference>
<dbReference type="InterPro" id="IPR051199">
    <property type="entry name" value="LPS_LOS_Heptosyltrfase"/>
</dbReference>
<dbReference type="PANTHER" id="PTHR30160:SF1">
    <property type="entry name" value="LIPOPOLYSACCHARIDE 1,2-N-ACETYLGLUCOSAMINETRANSFERASE-RELATED"/>
    <property type="match status" value="1"/>
</dbReference>
<dbReference type="Proteomes" id="UP000199206">
    <property type="component" value="Unassembled WGS sequence"/>
</dbReference>
<proteinExistence type="predicted"/>
<dbReference type="InterPro" id="IPR011990">
    <property type="entry name" value="TPR-like_helical_dom_sf"/>
</dbReference>
<dbReference type="SUPFAM" id="SSF48452">
    <property type="entry name" value="TPR-like"/>
    <property type="match status" value="1"/>
</dbReference>
<evidence type="ECO:0000313" key="3">
    <source>
        <dbReference type="EMBL" id="SEN64345.1"/>
    </source>
</evidence>
<dbReference type="Pfam" id="PF01075">
    <property type="entry name" value="Glyco_transf_9"/>
    <property type="match status" value="1"/>
</dbReference>
<organism evidence="3 4">
    <name type="scientific">Sphingomonas gellani</name>
    <dbReference type="NCBI Taxonomy" id="1166340"/>
    <lineage>
        <taxon>Bacteria</taxon>
        <taxon>Pseudomonadati</taxon>
        <taxon>Pseudomonadota</taxon>
        <taxon>Alphaproteobacteria</taxon>
        <taxon>Sphingomonadales</taxon>
        <taxon>Sphingomonadaceae</taxon>
        <taxon>Sphingomonas</taxon>
    </lineage>
</organism>
<dbReference type="RefSeq" id="WP_170842029.1">
    <property type="nucleotide sequence ID" value="NZ_FOCF01000009.1"/>
</dbReference>
<dbReference type="GO" id="GO:0008713">
    <property type="term" value="F:ADP-heptose-lipopolysaccharide heptosyltransferase activity"/>
    <property type="evidence" value="ECO:0007669"/>
    <property type="project" value="TreeGrafter"/>
</dbReference>
<keyword evidence="2 3" id="KW-0808">Transferase</keyword>
<dbReference type="AlphaFoldDB" id="A0A1H8I853"/>
<reference evidence="4" key="1">
    <citation type="submission" date="2016-10" db="EMBL/GenBank/DDBJ databases">
        <authorList>
            <person name="Varghese N."/>
            <person name="Submissions S."/>
        </authorList>
    </citation>
    <scope>NUCLEOTIDE SEQUENCE [LARGE SCALE GENOMIC DNA]</scope>
    <source>
        <strain evidence="4">S6-262</strain>
    </source>
</reference>
<evidence type="ECO:0000256" key="2">
    <source>
        <dbReference type="ARBA" id="ARBA00022679"/>
    </source>
</evidence>
<dbReference type="STRING" id="1166340.SAMN05192583_3233"/>
<dbReference type="Gene3D" id="3.40.50.2000">
    <property type="entry name" value="Glycogen Phosphorylase B"/>
    <property type="match status" value="2"/>
</dbReference>
<accession>A0A1H8I853</accession>
<protein>
    <submittedName>
        <fullName evidence="3">ADP-heptose:LPS heptosyltransferase</fullName>
    </submittedName>
</protein>
<evidence type="ECO:0000256" key="1">
    <source>
        <dbReference type="ARBA" id="ARBA00022676"/>
    </source>
</evidence>